<dbReference type="Proteomes" id="UP000053676">
    <property type="component" value="Unassembled WGS sequence"/>
</dbReference>
<accession>W2SQC2</accession>
<reference evidence="2" key="1">
    <citation type="journal article" date="2014" name="Nat. Genet.">
        <title>Genome of the human hookworm Necator americanus.</title>
        <authorList>
            <person name="Tang Y.T."/>
            <person name="Gao X."/>
            <person name="Rosa B.A."/>
            <person name="Abubucker S."/>
            <person name="Hallsworth-Pepin K."/>
            <person name="Martin J."/>
            <person name="Tyagi R."/>
            <person name="Heizer E."/>
            <person name="Zhang X."/>
            <person name="Bhonagiri-Palsikar V."/>
            <person name="Minx P."/>
            <person name="Warren W.C."/>
            <person name="Wang Q."/>
            <person name="Zhan B."/>
            <person name="Hotez P.J."/>
            <person name="Sternberg P.W."/>
            <person name="Dougall A."/>
            <person name="Gaze S.T."/>
            <person name="Mulvenna J."/>
            <person name="Sotillo J."/>
            <person name="Ranganathan S."/>
            <person name="Rabelo E.M."/>
            <person name="Wilson R.K."/>
            <person name="Felgner P.L."/>
            <person name="Bethony J."/>
            <person name="Hawdon J.M."/>
            <person name="Gasser R.B."/>
            <person name="Loukas A."/>
            <person name="Mitreva M."/>
        </authorList>
    </citation>
    <scope>NUCLEOTIDE SEQUENCE [LARGE SCALE GENOMIC DNA]</scope>
</reference>
<sequence length="60" mass="6467">MAIAIAIAGFPIPNSQNTVSAHNVGLCYVVIEEKIRLRMGLVGRPGANERDGCGRLKRCE</sequence>
<evidence type="ECO:0000313" key="2">
    <source>
        <dbReference type="Proteomes" id="UP000053676"/>
    </source>
</evidence>
<dbReference type="AlphaFoldDB" id="W2SQC2"/>
<proteinExistence type="predicted"/>
<organism evidence="1 2">
    <name type="scientific">Necator americanus</name>
    <name type="common">Human hookworm</name>
    <dbReference type="NCBI Taxonomy" id="51031"/>
    <lineage>
        <taxon>Eukaryota</taxon>
        <taxon>Metazoa</taxon>
        <taxon>Ecdysozoa</taxon>
        <taxon>Nematoda</taxon>
        <taxon>Chromadorea</taxon>
        <taxon>Rhabditida</taxon>
        <taxon>Rhabditina</taxon>
        <taxon>Rhabditomorpha</taxon>
        <taxon>Strongyloidea</taxon>
        <taxon>Ancylostomatidae</taxon>
        <taxon>Bunostominae</taxon>
        <taxon>Necator</taxon>
    </lineage>
</organism>
<dbReference type="EMBL" id="KI667190">
    <property type="protein sequence ID" value="ETN71713.1"/>
    <property type="molecule type" value="Genomic_DNA"/>
</dbReference>
<keyword evidence="2" id="KW-1185">Reference proteome</keyword>
<protein>
    <submittedName>
        <fullName evidence="1">Uncharacterized protein</fullName>
    </submittedName>
</protein>
<dbReference type="KEGG" id="nai:NECAME_19211"/>
<evidence type="ECO:0000313" key="1">
    <source>
        <dbReference type="EMBL" id="ETN71713.1"/>
    </source>
</evidence>
<gene>
    <name evidence="1" type="ORF">NECAME_19211</name>
</gene>
<name>W2SQC2_NECAM</name>